<name>A0A089QCJ9_9HYPH</name>
<evidence type="ECO:0000313" key="2">
    <source>
        <dbReference type="Proteomes" id="UP000029492"/>
    </source>
</evidence>
<accession>A0A089QCJ9</accession>
<keyword evidence="2" id="KW-1185">Reference proteome</keyword>
<organism evidence="1 2">
    <name type="scientific">Methylobacterium oryzae CBMB20</name>
    <dbReference type="NCBI Taxonomy" id="693986"/>
    <lineage>
        <taxon>Bacteria</taxon>
        <taxon>Pseudomonadati</taxon>
        <taxon>Pseudomonadota</taxon>
        <taxon>Alphaproteobacteria</taxon>
        <taxon>Hyphomicrobiales</taxon>
        <taxon>Methylobacteriaceae</taxon>
        <taxon>Methylobacterium</taxon>
    </lineage>
</organism>
<dbReference type="KEGG" id="mor:MOC_4554"/>
<dbReference type="EMBL" id="CP003811">
    <property type="protein sequence ID" value="AIQ92309.1"/>
    <property type="molecule type" value="Genomic_DNA"/>
</dbReference>
<dbReference type="HOGENOM" id="CLU_2569891_0_0_5"/>
<sequence length="81" mass="8741">MWSQSRRCRAFEGRTSYQISYGGNLRNDVDDGRGCKGAYVGEGWMCEASLQSGKRTGMDIAVAPARDPSEIVSASAFSRGA</sequence>
<proteinExistence type="predicted"/>
<protein>
    <submittedName>
        <fullName evidence="1">Protein of unassigned function</fullName>
    </submittedName>
</protein>
<gene>
    <name evidence="1" type="ORF">MOC_4554</name>
</gene>
<dbReference type="Proteomes" id="UP000029492">
    <property type="component" value="Chromosome"/>
</dbReference>
<evidence type="ECO:0000313" key="1">
    <source>
        <dbReference type="EMBL" id="AIQ92309.1"/>
    </source>
</evidence>
<reference evidence="1 2" key="1">
    <citation type="journal article" date="2014" name="PLoS ONE">
        <title>Genome Information of Methylobacterium oryzae, a Plant-Probiotic Methylotroph in the Phyllosphere.</title>
        <authorList>
            <person name="Kwak M.J."/>
            <person name="Jeong H."/>
            <person name="Madhaiyan M."/>
            <person name="Lee Y."/>
            <person name="Sa T.M."/>
            <person name="Oh T.K."/>
            <person name="Kim J.F."/>
        </authorList>
    </citation>
    <scope>NUCLEOTIDE SEQUENCE [LARGE SCALE GENOMIC DNA]</scope>
    <source>
        <strain evidence="1 2">CBMB20</strain>
    </source>
</reference>
<dbReference type="AlphaFoldDB" id="A0A089QCJ9"/>